<comment type="caution">
    <text evidence="9">The sequence shown here is derived from an EMBL/GenBank/DDBJ whole genome shotgun (WGS) entry which is preliminary data.</text>
</comment>
<feature type="transmembrane region" description="Helical" evidence="7">
    <location>
        <begin position="120"/>
        <end position="144"/>
    </location>
</feature>
<feature type="transmembrane region" description="Helical" evidence="7">
    <location>
        <begin position="22"/>
        <end position="48"/>
    </location>
</feature>
<feature type="transmembrane region" description="Helical" evidence="7">
    <location>
        <begin position="150"/>
        <end position="171"/>
    </location>
</feature>
<gene>
    <name evidence="9" type="ORF">Aru02nite_18580</name>
</gene>
<dbReference type="GO" id="GO:0055085">
    <property type="term" value="P:transmembrane transport"/>
    <property type="evidence" value="ECO:0007669"/>
    <property type="project" value="InterPro"/>
</dbReference>
<name>A0A8J3N945_9ACTN</name>
<dbReference type="AlphaFoldDB" id="A0A8J3N945"/>
<keyword evidence="6 7" id="KW-0472">Membrane</keyword>
<sequence>MTTVTLTAPPRPRTRPRMRRRVLAAVAEHAVLIALGAMFLIPLVFVVATALMSDQQALTGALVPHPVRWRNFADVFAQAPILRYLLNTLLYAGLATVGMLLSSYPAAYAMARIRWRGSTAALIVVLAMMMVPQQVLAVPLYVMWAKLHLVATLVPLVAPFFFGNAFSVFLLRQFLLTIPDDYADAARVDGCGEFRVMVSIVGRMAKPAIAAACLFNFLSCWNSLFNPLLYVGGNPTWWTISIGLTQFKSLHAVNWNLTMAATVVFTLPIIVLFFFAQRAFVEGANLTGIKG</sequence>
<proteinExistence type="inferred from homology"/>
<dbReference type="PANTHER" id="PTHR43744:SF12">
    <property type="entry name" value="ABC TRANSPORTER PERMEASE PROTEIN MG189-RELATED"/>
    <property type="match status" value="1"/>
</dbReference>
<evidence type="ECO:0000256" key="7">
    <source>
        <dbReference type="RuleBase" id="RU363032"/>
    </source>
</evidence>
<dbReference type="RefSeq" id="WP_239076558.1">
    <property type="nucleotide sequence ID" value="NZ_BAAAZM010000004.1"/>
</dbReference>
<organism evidence="9 10">
    <name type="scientific">Actinocatenispora rupis</name>
    <dbReference type="NCBI Taxonomy" id="519421"/>
    <lineage>
        <taxon>Bacteria</taxon>
        <taxon>Bacillati</taxon>
        <taxon>Actinomycetota</taxon>
        <taxon>Actinomycetes</taxon>
        <taxon>Micromonosporales</taxon>
        <taxon>Micromonosporaceae</taxon>
        <taxon>Actinocatenispora</taxon>
    </lineage>
</organism>
<evidence type="ECO:0000256" key="5">
    <source>
        <dbReference type="ARBA" id="ARBA00022989"/>
    </source>
</evidence>
<dbReference type="InterPro" id="IPR035906">
    <property type="entry name" value="MetI-like_sf"/>
</dbReference>
<evidence type="ECO:0000256" key="1">
    <source>
        <dbReference type="ARBA" id="ARBA00004651"/>
    </source>
</evidence>
<keyword evidence="5 7" id="KW-1133">Transmembrane helix</keyword>
<evidence type="ECO:0000313" key="9">
    <source>
        <dbReference type="EMBL" id="GID10969.1"/>
    </source>
</evidence>
<protein>
    <submittedName>
        <fullName evidence="9">Sugar ABC transporter permease</fullName>
    </submittedName>
</protein>
<accession>A0A8J3N945</accession>
<evidence type="ECO:0000256" key="2">
    <source>
        <dbReference type="ARBA" id="ARBA00022448"/>
    </source>
</evidence>
<keyword evidence="3" id="KW-1003">Cell membrane</keyword>
<evidence type="ECO:0000256" key="6">
    <source>
        <dbReference type="ARBA" id="ARBA00023136"/>
    </source>
</evidence>
<reference evidence="9" key="1">
    <citation type="submission" date="2021-01" db="EMBL/GenBank/DDBJ databases">
        <title>Whole genome shotgun sequence of Actinocatenispora rupis NBRC 107355.</title>
        <authorList>
            <person name="Komaki H."/>
            <person name="Tamura T."/>
        </authorList>
    </citation>
    <scope>NUCLEOTIDE SEQUENCE</scope>
    <source>
        <strain evidence="9">NBRC 107355</strain>
    </source>
</reference>
<keyword evidence="4 7" id="KW-0812">Transmembrane</keyword>
<comment type="subcellular location">
    <subcellularLocation>
        <location evidence="1 7">Cell membrane</location>
        <topology evidence="1 7">Multi-pass membrane protein</topology>
    </subcellularLocation>
</comment>
<dbReference type="Proteomes" id="UP000612808">
    <property type="component" value="Unassembled WGS sequence"/>
</dbReference>
<dbReference type="InterPro" id="IPR000515">
    <property type="entry name" value="MetI-like"/>
</dbReference>
<keyword evidence="10" id="KW-1185">Reference proteome</keyword>
<evidence type="ECO:0000313" key="10">
    <source>
        <dbReference type="Proteomes" id="UP000612808"/>
    </source>
</evidence>
<evidence type="ECO:0000259" key="8">
    <source>
        <dbReference type="PROSITE" id="PS50928"/>
    </source>
</evidence>
<evidence type="ECO:0000256" key="4">
    <source>
        <dbReference type="ARBA" id="ARBA00022692"/>
    </source>
</evidence>
<dbReference type="SUPFAM" id="SSF161098">
    <property type="entry name" value="MetI-like"/>
    <property type="match status" value="1"/>
</dbReference>
<feature type="transmembrane region" description="Helical" evidence="7">
    <location>
        <begin position="89"/>
        <end position="108"/>
    </location>
</feature>
<comment type="similarity">
    <text evidence="7">Belongs to the binding-protein-dependent transport system permease family.</text>
</comment>
<keyword evidence="2 7" id="KW-0813">Transport</keyword>
<evidence type="ECO:0000256" key="3">
    <source>
        <dbReference type="ARBA" id="ARBA00022475"/>
    </source>
</evidence>
<dbReference type="GO" id="GO:0005886">
    <property type="term" value="C:plasma membrane"/>
    <property type="evidence" value="ECO:0007669"/>
    <property type="project" value="UniProtKB-SubCell"/>
</dbReference>
<dbReference type="Gene3D" id="1.10.3720.10">
    <property type="entry name" value="MetI-like"/>
    <property type="match status" value="1"/>
</dbReference>
<dbReference type="PROSITE" id="PS50928">
    <property type="entry name" value="ABC_TM1"/>
    <property type="match status" value="1"/>
</dbReference>
<feature type="transmembrane region" description="Helical" evidence="7">
    <location>
        <begin position="209"/>
        <end position="232"/>
    </location>
</feature>
<feature type="domain" description="ABC transmembrane type-1" evidence="8">
    <location>
        <begin position="85"/>
        <end position="276"/>
    </location>
</feature>
<dbReference type="CDD" id="cd06261">
    <property type="entry name" value="TM_PBP2"/>
    <property type="match status" value="1"/>
</dbReference>
<dbReference type="PANTHER" id="PTHR43744">
    <property type="entry name" value="ABC TRANSPORTER PERMEASE PROTEIN MG189-RELATED-RELATED"/>
    <property type="match status" value="1"/>
</dbReference>
<feature type="transmembrane region" description="Helical" evidence="7">
    <location>
        <begin position="252"/>
        <end position="276"/>
    </location>
</feature>
<dbReference type="EMBL" id="BOMB01000010">
    <property type="protein sequence ID" value="GID10969.1"/>
    <property type="molecule type" value="Genomic_DNA"/>
</dbReference>
<dbReference type="Pfam" id="PF00528">
    <property type="entry name" value="BPD_transp_1"/>
    <property type="match status" value="1"/>
</dbReference>